<feature type="transmembrane region" description="Helical" evidence="9">
    <location>
        <begin position="33"/>
        <end position="57"/>
    </location>
</feature>
<protein>
    <recommendedName>
        <fullName evidence="12">Bidirectional sugar transporter SWEET</fullName>
    </recommendedName>
</protein>
<evidence type="ECO:0000256" key="5">
    <source>
        <dbReference type="ARBA" id="ARBA00022692"/>
    </source>
</evidence>
<evidence type="ECO:0000313" key="10">
    <source>
        <dbReference type="EMBL" id="ESR32504.1"/>
    </source>
</evidence>
<evidence type="ECO:0000256" key="2">
    <source>
        <dbReference type="ARBA" id="ARBA00007809"/>
    </source>
</evidence>
<dbReference type="InParanoid" id="V4TZR4"/>
<evidence type="ECO:0000256" key="9">
    <source>
        <dbReference type="SAM" id="Phobius"/>
    </source>
</evidence>
<keyword evidence="3" id="KW-0813">Transport</keyword>
<evidence type="ECO:0008006" key="12">
    <source>
        <dbReference type="Google" id="ProtNLM"/>
    </source>
</evidence>
<keyword evidence="4" id="KW-0762">Sugar transport</keyword>
<sequence length="138" mass="15814">MYTDTQNNVLTITFELHVWILYGLHVVHPDSTLVITINAVGLALELIYLSIFCLYDCQKSGRKVVGLGPLREVIFVGVIDVITFLAFHTHSSRIVYDIFNVIMCTSPLTIWVYKTSRTQSITYKRDYKKAYKCLSCLL</sequence>
<dbReference type="GO" id="GO:0051119">
    <property type="term" value="F:sugar transmembrane transporter activity"/>
    <property type="evidence" value="ECO:0007669"/>
    <property type="project" value="InterPro"/>
</dbReference>
<comment type="similarity">
    <text evidence="2">Belongs to the SWEET sugar transporter family.</text>
</comment>
<gene>
    <name evidence="10" type="ORF">CICLE_v10006758mg</name>
</gene>
<dbReference type="InterPro" id="IPR047664">
    <property type="entry name" value="SWEET"/>
</dbReference>
<dbReference type="Gene3D" id="1.20.1280.290">
    <property type="match status" value="1"/>
</dbReference>
<evidence type="ECO:0000256" key="1">
    <source>
        <dbReference type="ARBA" id="ARBA00004127"/>
    </source>
</evidence>
<dbReference type="AlphaFoldDB" id="V4TZR4"/>
<keyword evidence="8 9" id="KW-0472">Membrane</keyword>
<dbReference type="eggNOG" id="KOG1623">
    <property type="taxonomic scope" value="Eukaryota"/>
</dbReference>
<dbReference type="KEGG" id="cic:CICLE_v10006758mg"/>
<keyword evidence="5 9" id="KW-0812">Transmembrane</keyword>
<evidence type="ECO:0000256" key="3">
    <source>
        <dbReference type="ARBA" id="ARBA00022448"/>
    </source>
</evidence>
<feature type="transmembrane region" description="Helical" evidence="9">
    <location>
        <begin position="69"/>
        <end position="88"/>
    </location>
</feature>
<dbReference type="PANTHER" id="PTHR10791:SF236">
    <property type="entry name" value="BIDIRECTIONAL SUGAR TRANSPORTER SWEET8"/>
    <property type="match status" value="1"/>
</dbReference>
<accession>V4TZR4</accession>
<dbReference type="EMBL" id="KI537036">
    <property type="protein sequence ID" value="ESR32504.1"/>
    <property type="molecule type" value="Genomic_DNA"/>
</dbReference>
<evidence type="ECO:0000256" key="8">
    <source>
        <dbReference type="ARBA" id="ARBA00023136"/>
    </source>
</evidence>
<evidence type="ECO:0000256" key="4">
    <source>
        <dbReference type="ARBA" id="ARBA00022597"/>
    </source>
</evidence>
<dbReference type="PANTHER" id="PTHR10791">
    <property type="entry name" value="RAG1-ACTIVATING PROTEIN 1"/>
    <property type="match status" value="1"/>
</dbReference>
<evidence type="ECO:0000256" key="7">
    <source>
        <dbReference type="ARBA" id="ARBA00022989"/>
    </source>
</evidence>
<keyword evidence="7 9" id="KW-1133">Transmembrane helix</keyword>
<dbReference type="Gramene" id="ESR32504">
    <property type="protein sequence ID" value="ESR32504"/>
    <property type="gene ID" value="CICLE_v10006758mg"/>
</dbReference>
<organism evidence="10 11">
    <name type="scientific">Citrus clementina</name>
    <name type="common">Clementine</name>
    <name type="synonym">Citrus deliciosa x Citrus sinensis</name>
    <dbReference type="NCBI Taxonomy" id="85681"/>
    <lineage>
        <taxon>Eukaryota</taxon>
        <taxon>Viridiplantae</taxon>
        <taxon>Streptophyta</taxon>
        <taxon>Embryophyta</taxon>
        <taxon>Tracheophyta</taxon>
        <taxon>Spermatophyta</taxon>
        <taxon>Magnoliopsida</taxon>
        <taxon>eudicotyledons</taxon>
        <taxon>Gunneridae</taxon>
        <taxon>Pentapetalae</taxon>
        <taxon>rosids</taxon>
        <taxon>malvids</taxon>
        <taxon>Sapindales</taxon>
        <taxon>Rutaceae</taxon>
        <taxon>Aurantioideae</taxon>
        <taxon>Citrus</taxon>
    </lineage>
</organism>
<proteinExistence type="inferred from homology"/>
<dbReference type="Proteomes" id="UP000030687">
    <property type="component" value="Unassembled WGS sequence"/>
</dbReference>
<dbReference type="GO" id="GO:0016020">
    <property type="term" value="C:membrane"/>
    <property type="evidence" value="ECO:0007669"/>
    <property type="project" value="InterPro"/>
</dbReference>
<reference evidence="10 11" key="1">
    <citation type="submission" date="2013-10" db="EMBL/GenBank/DDBJ databases">
        <authorList>
            <consortium name="International Citrus Genome Consortium"/>
            <person name="Jenkins J."/>
            <person name="Schmutz J."/>
            <person name="Prochnik S."/>
            <person name="Rokhsar D."/>
            <person name="Gmitter F."/>
            <person name="Ollitrault P."/>
            <person name="Machado M."/>
            <person name="Talon M."/>
            <person name="Wincker P."/>
            <person name="Jaillon O."/>
            <person name="Morgante M."/>
        </authorList>
    </citation>
    <scope>NUCLEOTIDE SEQUENCE</scope>
    <source>
        <strain evidence="11">cv. Clemenules</strain>
    </source>
</reference>
<name>V4TZR4_CITCL</name>
<feature type="transmembrane region" description="Helical" evidence="9">
    <location>
        <begin position="94"/>
        <end position="113"/>
    </location>
</feature>
<dbReference type="GO" id="GO:0012505">
    <property type="term" value="C:endomembrane system"/>
    <property type="evidence" value="ECO:0007669"/>
    <property type="project" value="UniProtKB-SubCell"/>
</dbReference>
<dbReference type="Pfam" id="PF03083">
    <property type="entry name" value="MtN3_slv"/>
    <property type="match status" value="1"/>
</dbReference>
<dbReference type="STRING" id="85681.V4TZR4"/>
<dbReference type="InterPro" id="IPR004316">
    <property type="entry name" value="SWEET_rpt"/>
</dbReference>
<keyword evidence="11" id="KW-1185">Reference proteome</keyword>
<evidence type="ECO:0000256" key="6">
    <source>
        <dbReference type="ARBA" id="ARBA00022737"/>
    </source>
</evidence>
<keyword evidence="6" id="KW-0677">Repeat</keyword>
<evidence type="ECO:0000313" key="11">
    <source>
        <dbReference type="Proteomes" id="UP000030687"/>
    </source>
</evidence>
<comment type="subcellular location">
    <subcellularLocation>
        <location evidence="1">Endomembrane system</location>
        <topology evidence="1">Multi-pass membrane protein</topology>
    </subcellularLocation>
</comment>